<dbReference type="AlphaFoldDB" id="A0ABD1LKH3"/>
<dbReference type="InterPro" id="IPR057207">
    <property type="entry name" value="FBXL15_LRR"/>
</dbReference>
<dbReference type="CDD" id="cd22159">
    <property type="entry name" value="F-box_AtTIR1-like"/>
    <property type="match status" value="1"/>
</dbReference>
<evidence type="ECO:0000313" key="3">
    <source>
        <dbReference type="EMBL" id="KAL2323961.1"/>
    </source>
</evidence>
<dbReference type="InterPro" id="IPR006553">
    <property type="entry name" value="Leu-rich_rpt_Cys-con_subtyp"/>
</dbReference>
<protein>
    <recommendedName>
        <fullName evidence="2">F-box/LRR-repeat protein 15-like leucin rich repeat domain-containing protein</fullName>
    </recommendedName>
</protein>
<comment type="caution">
    <text evidence="3">The sequence shown here is derived from an EMBL/GenBank/DDBJ whole genome shotgun (WGS) entry which is preliminary data.</text>
</comment>
<keyword evidence="4" id="KW-1185">Reference proteome</keyword>
<evidence type="ECO:0000256" key="1">
    <source>
        <dbReference type="ARBA" id="ARBA00022786"/>
    </source>
</evidence>
<evidence type="ECO:0000259" key="2">
    <source>
        <dbReference type="Pfam" id="PF25372"/>
    </source>
</evidence>
<dbReference type="SUPFAM" id="SSF52047">
    <property type="entry name" value="RNI-like"/>
    <property type="match status" value="1"/>
</dbReference>
<dbReference type="InterPro" id="IPR032675">
    <property type="entry name" value="LRR_dom_sf"/>
</dbReference>
<dbReference type="Gene3D" id="3.80.10.10">
    <property type="entry name" value="Ribonuclease Inhibitor"/>
    <property type="match status" value="2"/>
</dbReference>
<dbReference type="PANTHER" id="PTHR13382">
    <property type="entry name" value="MITOCHONDRIAL ATP SYNTHASE COUPLING FACTOR B"/>
    <property type="match status" value="1"/>
</dbReference>
<dbReference type="Proteomes" id="UP001603857">
    <property type="component" value="Unassembled WGS sequence"/>
</dbReference>
<feature type="domain" description="F-box/LRR-repeat protein 15-like leucin rich repeat" evidence="2">
    <location>
        <begin position="271"/>
        <end position="383"/>
    </location>
</feature>
<feature type="domain" description="F-box/LRR-repeat protein 15-like leucin rich repeat" evidence="2">
    <location>
        <begin position="89"/>
        <end position="174"/>
    </location>
</feature>
<proteinExistence type="predicted"/>
<dbReference type="Gene3D" id="1.20.1280.50">
    <property type="match status" value="1"/>
</dbReference>
<sequence>MDGDAAACINDVLTDDELRSILGRVESDKDKESFGLVCKRWLLLQSTERKKLAARAGPHMLRRLADRFTRLLQLDLSQSVSRSFYPGVTDSDLSVIANGFTCLRILNLYNCKGITDGGMEAIGECLSSLQSLDVSYCRKLTDKGLSAVAKGCCDLRVLHMAGCRFVTDAALETLSKNCSNLEELGLQGCTSITDKGLINLASGCPRIWFLDINKCSNVSDFGVSSISRACSSSLKTLKLLDCYKIGDETILSLAKYCDNLETLIIGGCRDVSADGIKSLASGCGSSLKILRMDWCQNISDSSLSCVLSQCRNLEALDVSCCEELTDAAFQLISNDPGLSLKILKVSCCQKITVAGIGIIVDKCNSLQYLDVRSCPHITKAGLDVANFHFPECCKINFNGTVSEPVVLL</sequence>
<dbReference type="Pfam" id="PF25372">
    <property type="entry name" value="DUF7885"/>
    <property type="match status" value="2"/>
</dbReference>
<name>A0ABD1LKH3_9FABA</name>
<dbReference type="FunFam" id="3.80.10.10:FF:001795">
    <property type="entry name" value="Uncharacterized protein"/>
    <property type="match status" value="1"/>
</dbReference>
<organism evidence="3 4">
    <name type="scientific">Flemingia macrophylla</name>
    <dbReference type="NCBI Taxonomy" id="520843"/>
    <lineage>
        <taxon>Eukaryota</taxon>
        <taxon>Viridiplantae</taxon>
        <taxon>Streptophyta</taxon>
        <taxon>Embryophyta</taxon>
        <taxon>Tracheophyta</taxon>
        <taxon>Spermatophyta</taxon>
        <taxon>Magnoliopsida</taxon>
        <taxon>eudicotyledons</taxon>
        <taxon>Gunneridae</taxon>
        <taxon>Pentapetalae</taxon>
        <taxon>rosids</taxon>
        <taxon>fabids</taxon>
        <taxon>Fabales</taxon>
        <taxon>Fabaceae</taxon>
        <taxon>Papilionoideae</taxon>
        <taxon>50 kb inversion clade</taxon>
        <taxon>NPAAA clade</taxon>
        <taxon>indigoferoid/millettioid clade</taxon>
        <taxon>Phaseoleae</taxon>
        <taxon>Flemingia</taxon>
    </lineage>
</organism>
<keyword evidence="1" id="KW-0833">Ubl conjugation pathway</keyword>
<dbReference type="InterPro" id="IPR001611">
    <property type="entry name" value="Leu-rich_rpt"/>
</dbReference>
<reference evidence="3 4" key="1">
    <citation type="submission" date="2024-08" db="EMBL/GenBank/DDBJ databases">
        <title>Insights into the chromosomal genome structure of Flemingia macrophylla.</title>
        <authorList>
            <person name="Ding Y."/>
            <person name="Zhao Y."/>
            <person name="Bi W."/>
            <person name="Wu M."/>
            <person name="Zhao G."/>
            <person name="Gong Y."/>
            <person name="Li W."/>
            <person name="Zhang P."/>
        </authorList>
    </citation>
    <scope>NUCLEOTIDE SEQUENCE [LARGE SCALE GENOMIC DNA]</scope>
    <source>
        <strain evidence="3">DYQJB</strain>
        <tissue evidence="3">Leaf</tissue>
    </source>
</reference>
<accession>A0ABD1LKH3</accession>
<dbReference type="InterPro" id="IPR050648">
    <property type="entry name" value="F-box_LRR-repeat"/>
</dbReference>
<dbReference type="EMBL" id="JBGMDY010000008">
    <property type="protein sequence ID" value="KAL2323961.1"/>
    <property type="molecule type" value="Genomic_DNA"/>
</dbReference>
<evidence type="ECO:0000313" key="4">
    <source>
        <dbReference type="Proteomes" id="UP001603857"/>
    </source>
</evidence>
<dbReference type="Pfam" id="PF13516">
    <property type="entry name" value="LRR_6"/>
    <property type="match status" value="1"/>
</dbReference>
<dbReference type="SMART" id="SM00367">
    <property type="entry name" value="LRR_CC"/>
    <property type="match status" value="11"/>
</dbReference>
<gene>
    <name evidence="3" type="ORF">Fmac_023019</name>
</gene>